<sequence length="597" mass="66437">MDSVFRRRATQVALGIGAIYIVAGIAWILLSDALVLQVSNDIDWLTFTQRYKGIAYVLLSGLLVVALVRTGNLALLKAQQRLHIGEVRVQDLFQHHPKPMWAFDEETLRFIAVNHAAVAHYGYTEAEFLGMLATDIRPPEDVPQMMRLLSETLTPHHDAGIVRHRKKNGELCHVHVSLHRMRIRHRDSVLVIADDVTDEVRTRDALKRQELQFRQLHDSLQEALWIGKDDVREMLYASPAFLTICGHSARSLLQDRTLWLSLVHPEDRPIAEESLLNLVAFGSAQCEYRICRPDGSVRWVADRKRRIVDASDGSRLVGGIIEDITDVRAAAQALRDANEQLEERVQARTAALQFANDELDAFARTAAHDLKTPLNAIIGFIGLLRARYAPALGPEGDRMSALVESSARGMNHLINDLLALSQVATHQLQPVSVDLSAIAREVVAELRQSEPGRQAEVRIEDGLHAQADPGLARSLLMNLIGNAWKYSGKRACAEIEVGRVESPDGTEFFVRDNGAGFDTRQADKLFKPFQRLHEASEFSGTGVGLATCQRIVRRHGGHIRLSSQPDVGTTVFFSLSGRARTRPADEPPRDSGFARLA</sequence>
<dbReference type="EC" id="2.7.13.3" evidence="3"/>
<dbReference type="PRINTS" id="PR00344">
    <property type="entry name" value="BCTRLSENSOR"/>
</dbReference>
<dbReference type="PROSITE" id="PS50113">
    <property type="entry name" value="PAC"/>
    <property type="match status" value="1"/>
</dbReference>
<dbReference type="SMART" id="SM00091">
    <property type="entry name" value="PAS"/>
    <property type="match status" value="2"/>
</dbReference>
<evidence type="ECO:0000259" key="12">
    <source>
        <dbReference type="PROSITE" id="PS50112"/>
    </source>
</evidence>
<dbReference type="InterPro" id="IPR036890">
    <property type="entry name" value="HATPase_C_sf"/>
</dbReference>
<dbReference type="PANTHER" id="PTHR42878:SF15">
    <property type="entry name" value="BACTERIOPHYTOCHROME"/>
    <property type="match status" value="1"/>
</dbReference>
<dbReference type="InterPro" id="IPR035965">
    <property type="entry name" value="PAS-like_dom_sf"/>
</dbReference>
<feature type="domain" description="Histidine kinase" evidence="11">
    <location>
        <begin position="365"/>
        <end position="579"/>
    </location>
</feature>
<feature type="domain" description="PAC" evidence="13">
    <location>
        <begin position="284"/>
        <end position="336"/>
    </location>
</feature>
<dbReference type="InterPro" id="IPR005467">
    <property type="entry name" value="His_kinase_dom"/>
</dbReference>
<protein>
    <recommendedName>
        <fullName evidence="3">histidine kinase</fullName>
        <ecNumber evidence="3">2.7.13.3</ecNumber>
    </recommendedName>
</protein>
<dbReference type="eggNOG" id="COG4251">
    <property type="taxonomic scope" value="Bacteria"/>
</dbReference>
<dbReference type="Pfam" id="PF13426">
    <property type="entry name" value="PAS_9"/>
    <property type="match status" value="1"/>
</dbReference>
<dbReference type="InterPro" id="IPR013655">
    <property type="entry name" value="PAS_fold_3"/>
</dbReference>
<dbReference type="eggNOG" id="COG2202">
    <property type="taxonomic scope" value="Bacteria"/>
</dbReference>
<keyword evidence="4" id="KW-0597">Phosphoprotein</keyword>
<accession>A2SDS2</accession>
<dbReference type="GO" id="GO:0000156">
    <property type="term" value="F:phosphorelay response regulator activity"/>
    <property type="evidence" value="ECO:0007669"/>
    <property type="project" value="TreeGrafter"/>
</dbReference>
<dbReference type="SMART" id="SM00388">
    <property type="entry name" value="HisKA"/>
    <property type="match status" value="1"/>
</dbReference>
<dbReference type="InterPro" id="IPR000014">
    <property type="entry name" value="PAS"/>
</dbReference>
<evidence type="ECO:0000313" key="15">
    <source>
        <dbReference type="Proteomes" id="UP000000366"/>
    </source>
</evidence>
<evidence type="ECO:0000256" key="10">
    <source>
        <dbReference type="SAM" id="Phobius"/>
    </source>
</evidence>
<keyword evidence="10" id="KW-0812">Transmembrane</keyword>
<name>A2SDS2_METPP</name>
<dbReference type="NCBIfam" id="TIGR00229">
    <property type="entry name" value="sensory_box"/>
    <property type="match status" value="2"/>
</dbReference>
<dbReference type="InterPro" id="IPR036097">
    <property type="entry name" value="HisK_dim/P_sf"/>
</dbReference>
<dbReference type="GO" id="GO:0005886">
    <property type="term" value="C:plasma membrane"/>
    <property type="evidence" value="ECO:0007669"/>
    <property type="project" value="UniProtKB-SubCell"/>
</dbReference>
<feature type="transmembrane region" description="Helical" evidence="10">
    <location>
        <begin position="54"/>
        <end position="76"/>
    </location>
</feature>
<dbReference type="PROSITE" id="PS50112">
    <property type="entry name" value="PAS"/>
    <property type="match status" value="2"/>
</dbReference>
<evidence type="ECO:0000313" key="14">
    <source>
        <dbReference type="EMBL" id="ABM93711.1"/>
    </source>
</evidence>
<evidence type="ECO:0000256" key="6">
    <source>
        <dbReference type="ARBA" id="ARBA00022777"/>
    </source>
</evidence>
<evidence type="ECO:0000256" key="7">
    <source>
        <dbReference type="ARBA" id="ARBA00023136"/>
    </source>
</evidence>
<dbReference type="Pfam" id="PF00512">
    <property type="entry name" value="HisKA"/>
    <property type="match status" value="1"/>
</dbReference>
<dbReference type="GO" id="GO:0000155">
    <property type="term" value="F:phosphorelay sensor kinase activity"/>
    <property type="evidence" value="ECO:0007669"/>
    <property type="project" value="InterPro"/>
</dbReference>
<evidence type="ECO:0000259" key="13">
    <source>
        <dbReference type="PROSITE" id="PS50113"/>
    </source>
</evidence>
<dbReference type="InterPro" id="IPR050351">
    <property type="entry name" value="BphY/WalK/GraS-like"/>
</dbReference>
<dbReference type="GO" id="GO:0007234">
    <property type="term" value="P:osmosensory signaling via phosphorelay pathway"/>
    <property type="evidence" value="ECO:0007669"/>
    <property type="project" value="TreeGrafter"/>
</dbReference>
<keyword evidence="5" id="KW-0808">Transferase</keyword>
<dbReference type="Gene3D" id="3.30.565.10">
    <property type="entry name" value="Histidine kinase-like ATPase, C-terminal domain"/>
    <property type="match status" value="1"/>
</dbReference>
<evidence type="ECO:0000256" key="9">
    <source>
        <dbReference type="SAM" id="MobiDB-lite"/>
    </source>
</evidence>
<dbReference type="InterPro" id="IPR001610">
    <property type="entry name" value="PAC"/>
</dbReference>
<feature type="coiled-coil region" evidence="8">
    <location>
        <begin position="324"/>
        <end position="358"/>
    </location>
</feature>
<dbReference type="InterPro" id="IPR000700">
    <property type="entry name" value="PAS-assoc_C"/>
</dbReference>
<dbReference type="FunFam" id="3.30.565.10:FF:000006">
    <property type="entry name" value="Sensor histidine kinase WalK"/>
    <property type="match status" value="1"/>
</dbReference>
<dbReference type="InterPro" id="IPR004358">
    <property type="entry name" value="Sig_transdc_His_kin-like_C"/>
</dbReference>
<dbReference type="AlphaFoldDB" id="A2SDS2"/>
<dbReference type="KEGG" id="mpt:Mpe_A0749"/>
<evidence type="ECO:0000256" key="4">
    <source>
        <dbReference type="ARBA" id="ARBA00022553"/>
    </source>
</evidence>
<evidence type="ECO:0000256" key="8">
    <source>
        <dbReference type="SAM" id="Coils"/>
    </source>
</evidence>
<dbReference type="CDD" id="cd00130">
    <property type="entry name" value="PAS"/>
    <property type="match status" value="2"/>
</dbReference>
<dbReference type="PANTHER" id="PTHR42878">
    <property type="entry name" value="TWO-COMPONENT HISTIDINE KINASE"/>
    <property type="match status" value="1"/>
</dbReference>
<dbReference type="Pfam" id="PF08447">
    <property type="entry name" value="PAS_3"/>
    <property type="match status" value="1"/>
</dbReference>
<dbReference type="EMBL" id="CP000555">
    <property type="protein sequence ID" value="ABM93711.1"/>
    <property type="molecule type" value="Genomic_DNA"/>
</dbReference>
<dbReference type="Pfam" id="PF02518">
    <property type="entry name" value="HATPase_c"/>
    <property type="match status" value="1"/>
</dbReference>
<keyword evidence="10" id="KW-1133">Transmembrane helix</keyword>
<dbReference type="SUPFAM" id="SSF55785">
    <property type="entry name" value="PYP-like sensor domain (PAS domain)"/>
    <property type="match status" value="2"/>
</dbReference>
<keyword evidence="7 10" id="KW-0472">Membrane</keyword>
<dbReference type="RefSeq" id="WP_011828349.1">
    <property type="nucleotide sequence ID" value="NC_008825.1"/>
</dbReference>
<dbReference type="InterPro" id="IPR003661">
    <property type="entry name" value="HisK_dim/P_dom"/>
</dbReference>
<comment type="catalytic activity">
    <reaction evidence="1">
        <text>ATP + protein L-histidine = ADP + protein N-phospho-L-histidine.</text>
        <dbReference type="EC" id="2.7.13.3"/>
    </reaction>
</comment>
<dbReference type="SUPFAM" id="SSF47384">
    <property type="entry name" value="Homodimeric domain of signal transducing histidine kinase"/>
    <property type="match status" value="1"/>
</dbReference>
<evidence type="ECO:0000256" key="5">
    <source>
        <dbReference type="ARBA" id="ARBA00022679"/>
    </source>
</evidence>
<dbReference type="CDD" id="cd00082">
    <property type="entry name" value="HisKA"/>
    <property type="match status" value="1"/>
</dbReference>
<dbReference type="Gene3D" id="3.30.450.20">
    <property type="entry name" value="PAS domain"/>
    <property type="match status" value="2"/>
</dbReference>
<dbReference type="Gene3D" id="1.10.287.130">
    <property type="match status" value="1"/>
</dbReference>
<evidence type="ECO:0000256" key="2">
    <source>
        <dbReference type="ARBA" id="ARBA00004429"/>
    </source>
</evidence>
<dbReference type="SMART" id="SM00387">
    <property type="entry name" value="HATPase_c"/>
    <property type="match status" value="1"/>
</dbReference>
<dbReference type="STRING" id="420662.Mpe_A0749"/>
<evidence type="ECO:0000256" key="3">
    <source>
        <dbReference type="ARBA" id="ARBA00012438"/>
    </source>
</evidence>
<feature type="domain" description="PAS" evidence="12">
    <location>
        <begin position="209"/>
        <end position="282"/>
    </location>
</feature>
<reference evidence="14 15" key="1">
    <citation type="journal article" date="2007" name="J. Bacteriol.">
        <title>Whole-genome analysis of the methyl tert-butyl ether-degrading beta-proteobacterium Methylibium petroleiphilum PM1.</title>
        <authorList>
            <person name="Kane S.R."/>
            <person name="Chakicherla A.Y."/>
            <person name="Chain P.S.G."/>
            <person name="Schmidt R."/>
            <person name="Shin M.W."/>
            <person name="Legler T.C."/>
            <person name="Scow K.M."/>
            <person name="Larimer F.W."/>
            <person name="Lucas S.M."/>
            <person name="Richardson P.M."/>
            <person name="Hristova K.R."/>
        </authorList>
    </citation>
    <scope>NUCLEOTIDE SEQUENCE [LARGE SCALE GENOMIC DNA]</scope>
    <source>
        <strain evidence="15">ATCC BAA-1232 / LMG 22953 / PM1</strain>
    </source>
</reference>
<proteinExistence type="predicted"/>
<dbReference type="PROSITE" id="PS50109">
    <property type="entry name" value="HIS_KIN"/>
    <property type="match status" value="1"/>
</dbReference>
<feature type="transmembrane region" description="Helical" evidence="10">
    <location>
        <begin position="12"/>
        <end position="34"/>
    </location>
</feature>
<dbReference type="GO" id="GO:0030295">
    <property type="term" value="F:protein kinase activator activity"/>
    <property type="evidence" value="ECO:0007669"/>
    <property type="project" value="TreeGrafter"/>
</dbReference>
<gene>
    <name evidence="14" type="ordered locus">Mpe_A0749</name>
</gene>
<keyword evidence="8" id="KW-0175">Coiled coil</keyword>
<evidence type="ECO:0000259" key="11">
    <source>
        <dbReference type="PROSITE" id="PS50109"/>
    </source>
</evidence>
<feature type="domain" description="PAS" evidence="12">
    <location>
        <begin position="85"/>
        <end position="156"/>
    </location>
</feature>
<evidence type="ECO:0000256" key="1">
    <source>
        <dbReference type="ARBA" id="ARBA00000085"/>
    </source>
</evidence>
<organism evidence="14 15">
    <name type="scientific">Methylibium petroleiphilum (strain ATCC BAA-1232 / LMG 22953 / PM1)</name>
    <dbReference type="NCBI Taxonomy" id="420662"/>
    <lineage>
        <taxon>Bacteria</taxon>
        <taxon>Pseudomonadati</taxon>
        <taxon>Pseudomonadota</taxon>
        <taxon>Betaproteobacteria</taxon>
        <taxon>Burkholderiales</taxon>
        <taxon>Sphaerotilaceae</taxon>
        <taxon>Methylibium</taxon>
    </lineage>
</organism>
<dbReference type="SUPFAM" id="SSF55874">
    <property type="entry name" value="ATPase domain of HSP90 chaperone/DNA topoisomerase II/histidine kinase"/>
    <property type="match status" value="1"/>
</dbReference>
<feature type="region of interest" description="Disordered" evidence="9">
    <location>
        <begin position="578"/>
        <end position="597"/>
    </location>
</feature>
<keyword evidence="6 14" id="KW-0418">Kinase</keyword>
<dbReference type="HOGENOM" id="CLU_000445_114_71_4"/>
<keyword evidence="15" id="KW-1185">Reference proteome</keyword>
<dbReference type="InterPro" id="IPR003594">
    <property type="entry name" value="HATPase_dom"/>
</dbReference>
<comment type="subcellular location">
    <subcellularLocation>
        <location evidence="2">Cell inner membrane</location>
        <topology evidence="2">Multi-pass membrane protein</topology>
    </subcellularLocation>
</comment>
<dbReference type="Proteomes" id="UP000000366">
    <property type="component" value="Chromosome"/>
</dbReference>
<dbReference type="SMART" id="SM00086">
    <property type="entry name" value="PAC"/>
    <property type="match status" value="2"/>
</dbReference>